<sequence length="308" mass="34184">MPQALHPRADPQISSYWQDDTTSSREIARAMEEAEGRADDDDKNDMKKSAVIAISSSENGDGVGARGGRRLQLSTQLLSQLTPSLDPDFDGLRVGDMTHSPIQAQLSPTGLISIAAADIDEAAGNSSQQLPVNAALDWEFIETLRQSGRETASQGDSPNEPRAARLNAIFEDALAQVIAPLPPSRSADQSEEGQENQSKLRFLSLLRRINELRSQQVDTESWDGLPYPQILALPTFKYSVREKREEDAGASSEERINNTLCAVCYTEYAPDEEVRALPCLHFYHRECIDQWLLHHRLCPICKHVVAVY</sequence>
<dbReference type="eggNOG" id="KOG0800">
    <property type="taxonomic scope" value="Eukaryota"/>
</dbReference>
<feature type="compositionally biased region" description="Polar residues" evidence="5">
    <location>
        <begin position="12"/>
        <end position="21"/>
    </location>
</feature>
<dbReference type="InterPro" id="IPR013083">
    <property type="entry name" value="Znf_RING/FYVE/PHD"/>
</dbReference>
<reference evidence="8" key="1">
    <citation type="journal article" date="2010" name="Genome Biol.">
        <title>Genome sequence of the necrotrophic plant pathogen Pythium ultimum reveals original pathogenicity mechanisms and effector repertoire.</title>
        <authorList>
            <person name="Levesque C.A."/>
            <person name="Brouwer H."/>
            <person name="Cano L."/>
            <person name="Hamilton J.P."/>
            <person name="Holt C."/>
            <person name="Huitema E."/>
            <person name="Raffaele S."/>
            <person name="Robideau G.P."/>
            <person name="Thines M."/>
            <person name="Win J."/>
            <person name="Zerillo M.M."/>
            <person name="Beakes G.W."/>
            <person name="Boore J.L."/>
            <person name="Busam D."/>
            <person name="Dumas B."/>
            <person name="Ferriera S."/>
            <person name="Fuerstenberg S.I."/>
            <person name="Gachon C.M."/>
            <person name="Gaulin E."/>
            <person name="Govers F."/>
            <person name="Grenville-Briggs L."/>
            <person name="Horner N."/>
            <person name="Hostetler J."/>
            <person name="Jiang R.H."/>
            <person name="Johnson J."/>
            <person name="Krajaejun T."/>
            <person name="Lin H."/>
            <person name="Meijer H.J."/>
            <person name="Moore B."/>
            <person name="Morris P."/>
            <person name="Phuntmart V."/>
            <person name="Puiu D."/>
            <person name="Shetty J."/>
            <person name="Stajich J.E."/>
            <person name="Tripathy S."/>
            <person name="Wawra S."/>
            <person name="van West P."/>
            <person name="Whitty B.R."/>
            <person name="Coutinho P.M."/>
            <person name="Henrissat B."/>
            <person name="Martin F."/>
            <person name="Thomas P.D."/>
            <person name="Tyler B.M."/>
            <person name="De Vries R.P."/>
            <person name="Kamoun S."/>
            <person name="Yandell M."/>
            <person name="Tisserat N."/>
            <person name="Buell C.R."/>
        </authorList>
    </citation>
    <scope>NUCLEOTIDE SEQUENCE</scope>
    <source>
        <strain evidence="8">DAOM:BR144</strain>
    </source>
</reference>
<evidence type="ECO:0000256" key="4">
    <source>
        <dbReference type="PROSITE-ProRule" id="PRU00175"/>
    </source>
</evidence>
<dbReference type="PANTHER" id="PTHR45931:SF3">
    <property type="entry name" value="RING ZINC FINGER-CONTAINING PROTEIN"/>
    <property type="match status" value="1"/>
</dbReference>
<dbReference type="GO" id="GO:0005634">
    <property type="term" value="C:nucleus"/>
    <property type="evidence" value="ECO:0007669"/>
    <property type="project" value="TreeGrafter"/>
</dbReference>
<proteinExistence type="predicted"/>
<evidence type="ECO:0000259" key="6">
    <source>
        <dbReference type="PROSITE" id="PS50089"/>
    </source>
</evidence>
<dbReference type="AlphaFoldDB" id="K3X634"/>
<dbReference type="Pfam" id="PF13639">
    <property type="entry name" value="zf-RING_2"/>
    <property type="match status" value="1"/>
</dbReference>
<evidence type="ECO:0000256" key="2">
    <source>
        <dbReference type="ARBA" id="ARBA00022771"/>
    </source>
</evidence>
<feature type="region of interest" description="Disordered" evidence="5">
    <location>
        <begin position="1"/>
        <end position="48"/>
    </location>
</feature>
<accession>K3X634</accession>
<organism evidence="7 8">
    <name type="scientific">Globisporangium ultimum (strain ATCC 200006 / CBS 805.95 / DAOM BR144)</name>
    <name type="common">Pythium ultimum</name>
    <dbReference type="NCBI Taxonomy" id="431595"/>
    <lineage>
        <taxon>Eukaryota</taxon>
        <taxon>Sar</taxon>
        <taxon>Stramenopiles</taxon>
        <taxon>Oomycota</taxon>
        <taxon>Peronosporomycetes</taxon>
        <taxon>Pythiales</taxon>
        <taxon>Pythiaceae</taxon>
        <taxon>Globisporangium</taxon>
    </lineage>
</organism>
<dbReference type="GO" id="GO:0008270">
    <property type="term" value="F:zinc ion binding"/>
    <property type="evidence" value="ECO:0007669"/>
    <property type="project" value="UniProtKB-KW"/>
</dbReference>
<keyword evidence="8" id="KW-1185">Reference proteome</keyword>
<dbReference type="VEuPathDB" id="FungiDB:PYU1_G012657"/>
<evidence type="ECO:0000313" key="8">
    <source>
        <dbReference type="Proteomes" id="UP000019132"/>
    </source>
</evidence>
<dbReference type="EMBL" id="GL376588">
    <property type="status" value="NOT_ANNOTATED_CDS"/>
    <property type="molecule type" value="Genomic_DNA"/>
</dbReference>
<dbReference type="GO" id="GO:0006511">
    <property type="term" value="P:ubiquitin-dependent protein catabolic process"/>
    <property type="evidence" value="ECO:0007669"/>
    <property type="project" value="TreeGrafter"/>
</dbReference>
<dbReference type="InterPro" id="IPR051834">
    <property type="entry name" value="RING_finger_E3_ligase"/>
</dbReference>
<protein>
    <recommendedName>
        <fullName evidence="6">RING-type domain-containing protein</fullName>
    </recommendedName>
</protein>
<reference evidence="7" key="3">
    <citation type="submission" date="2015-02" db="UniProtKB">
        <authorList>
            <consortium name="EnsemblProtists"/>
        </authorList>
    </citation>
    <scope>IDENTIFICATION</scope>
    <source>
        <strain evidence="7">DAOM BR144</strain>
    </source>
</reference>
<dbReference type="HOGENOM" id="CLU_805291_0_0_1"/>
<evidence type="ECO:0000313" key="7">
    <source>
        <dbReference type="EnsemblProtists" id="PYU1_T012683"/>
    </source>
</evidence>
<dbReference type="SMART" id="SM00184">
    <property type="entry name" value="RING"/>
    <property type="match status" value="1"/>
</dbReference>
<dbReference type="GO" id="GO:0061630">
    <property type="term" value="F:ubiquitin protein ligase activity"/>
    <property type="evidence" value="ECO:0007669"/>
    <property type="project" value="TreeGrafter"/>
</dbReference>
<dbReference type="InParanoid" id="K3X634"/>
<dbReference type="STRING" id="431595.K3X634"/>
<evidence type="ECO:0000256" key="1">
    <source>
        <dbReference type="ARBA" id="ARBA00022723"/>
    </source>
</evidence>
<dbReference type="Proteomes" id="UP000019132">
    <property type="component" value="Unassembled WGS sequence"/>
</dbReference>
<evidence type="ECO:0000256" key="5">
    <source>
        <dbReference type="SAM" id="MobiDB-lite"/>
    </source>
</evidence>
<dbReference type="Gene3D" id="3.30.40.10">
    <property type="entry name" value="Zinc/RING finger domain, C3HC4 (zinc finger)"/>
    <property type="match status" value="1"/>
</dbReference>
<keyword evidence="1" id="KW-0479">Metal-binding</keyword>
<dbReference type="PROSITE" id="PS50089">
    <property type="entry name" value="ZF_RING_2"/>
    <property type="match status" value="1"/>
</dbReference>
<feature type="domain" description="RING-type" evidence="6">
    <location>
        <begin position="261"/>
        <end position="302"/>
    </location>
</feature>
<dbReference type="OMA" id="ATIWNED"/>
<dbReference type="CDD" id="cd16454">
    <property type="entry name" value="RING-H2_PA-TM-RING"/>
    <property type="match status" value="1"/>
</dbReference>
<dbReference type="EnsemblProtists" id="PYU1_T012683">
    <property type="protein sequence ID" value="PYU1_T012683"/>
    <property type="gene ID" value="PYU1_G012657"/>
</dbReference>
<dbReference type="SUPFAM" id="SSF57850">
    <property type="entry name" value="RING/U-box"/>
    <property type="match status" value="1"/>
</dbReference>
<evidence type="ECO:0000256" key="3">
    <source>
        <dbReference type="ARBA" id="ARBA00022833"/>
    </source>
</evidence>
<reference evidence="8" key="2">
    <citation type="submission" date="2010-04" db="EMBL/GenBank/DDBJ databases">
        <authorList>
            <person name="Buell R."/>
            <person name="Hamilton J."/>
            <person name="Hostetler J."/>
        </authorList>
    </citation>
    <scope>NUCLEOTIDE SEQUENCE [LARGE SCALE GENOMIC DNA]</scope>
    <source>
        <strain evidence="8">DAOM:BR144</strain>
    </source>
</reference>
<name>K3X634_GLOUD</name>
<dbReference type="InterPro" id="IPR001841">
    <property type="entry name" value="Znf_RING"/>
</dbReference>
<keyword evidence="3" id="KW-0862">Zinc</keyword>
<feature type="compositionally biased region" description="Basic and acidic residues" evidence="5">
    <location>
        <begin position="22"/>
        <end position="37"/>
    </location>
</feature>
<keyword evidence="2 4" id="KW-0863">Zinc-finger</keyword>
<dbReference type="PANTHER" id="PTHR45931">
    <property type="entry name" value="SI:CH211-59O9.10"/>
    <property type="match status" value="1"/>
</dbReference>